<comment type="caution">
    <text evidence="7">The sequence shown here is derived from an EMBL/GenBank/DDBJ whole genome shotgun (WGS) entry which is preliminary data.</text>
</comment>
<proteinExistence type="inferred from homology"/>
<dbReference type="PANTHER" id="PTHR43817:SF1">
    <property type="entry name" value="HYDROLASE, FAMILY 43, PUTATIVE (AFU_ORTHOLOGUE AFUA_3G01660)-RELATED"/>
    <property type="match status" value="1"/>
</dbReference>
<protein>
    <recommendedName>
        <fullName evidence="9">Alpha-N-arabinofuranosidase</fullName>
    </recommendedName>
</protein>
<dbReference type="Gene3D" id="2.60.120.260">
    <property type="entry name" value="Galactose-binding domain-like"/>
    <property type="match status" value="1"/>
</dbReference>
<evidence type="ECO:0000256" key="1">
    <source>
        <dbReference type="ARBA" id="ARBA00009865"/>
    </source>
</evidence>
<evidence type="ECO:0000256" key="3">
    <source>
        <dbReference type="ARBA" id="ARBA00022801"/>
    </source>
</evidence>
<evidence type="ECO:0000256" key="6">
    <source>
        <dbReference type="RuleBase" id="RU361187"/>
    </source>
</evidence>
<sequence length="507" mass="55840">MIASQRCRLKRSARSRKGEVSLRTFEQRVNLKHAVGGGHLLRISTRYVSRIAGSAMLITMATFAMGANGVDASVQRRGSAANALHSGVLSKSFYNPIMDGNADPFMMKWEGSYILTATTGSNVTLWKSSSITNIAAGSQAIVWSPSGAQSNLTDIWSPELYRFGGHWYIYFAADVQGNNATHRDYVLESNTSNPLGSYRFVGEVHDPANQWMIDPNILDLHGKLYFLWSGWLNPRNQVQRLFIAPMRSPTEISGSGVVISSPTYAWEKSVAPINEGPVSLQHGGKTFIIYSANASWKNGYNLGMLTLRGSNPLNPRDWVKNPSPVFSSANGVYGPGRASFVVSENGKQNWMIYHAARYDQSGWDRTIRAQPFTWNKNGTPDFGKPDPLGTALALPQGEKPNRVTYVPVKQKKTTAIFRVHVASAGTYGMFVRYRNITGASTMQNLVINGQPQLPLSFPQTDKTQPLANQYSVLEMDVTLPKGNSSIEIYEGPLAASVSFIQLTTKRV</sequence>
<dbReference type="Gene3D" id="2.115.10.20">
    <property type="entry name" value="Glycosyl hydrolase domain, family 43"/>
    <property type="match status" value="1"/>
</dbReference>
<gene>
    <name evidence="7" type="ORF">B2M26_02275</name>
</gene>
<comment type="similarity">
    <text evidence="1 6">Belongs to the glycosyl hydrolase 43 family.</text>
</comment>
<feature type="site" description="Important for catalytic activity, responsible for pKa modulation of the active site Glu and correct orientation of both the proton donor and substrate" evidence="5">
    <location>
        <position position="214"/>
    </location>
</feature>
<dbReference type="Pfam" id="PF04616">
    <property type="entry name" value="Glyco_hydro_43"/>
    <property type="match status" value="1"/>
</dbReference>
<dbReference type="AlphaFoldDB" id="A0A1V4EWF2"/>
<name>A0A1V4EWF2_9BACL</name>
<dbReference type="GO" id="GO:0004553">
    <property type="term" value="F:hydrolase activity, hydrolyzing O-glycosyl compounds"/>
    <property type="evidence" value="ECO:0007669"/>
    <property type="project" value="InterPro"/>
</dbReference>
<keyword evidence="4 6" id="KW-0326">Glycosidase</keyword>
<evidence type="ECO:0000313" key="8">
    <source>
        <dbReference type="Proteomes" id="UP000190229"/>
    </source>
</evidence>
<evidence type="ECO:0000313" key="7">
    <source>
        <dbReference type="EMBL" id="OPG17182.1"/>
    </source>
</evidence>
<reference evidence="7 8" key="1">
    <citation type="submission" date="2017-02" db="EMBL/GenBank/DDBJ databases">
        <title>Draft genome of Acidibacillus ferrooxidans Huett2.</title>
        <authorList>
            <person name="Schopf S."/>
        </authorList>
    </citation>
    <scope>NUCLEOTIDE SEQUENCE [LARGE SCALE GENOMIC DNA]</scope>
    <source>
        <strain evidence="7 8">Huett2</strain>
    </source>
</reference>
<dbReference type="InterPro" id="IPR023296">
    <property type="entry name" value="Glyco_hydro_beta-prop_sf"/>
</dbReference>
<dbReference type="InterPro" id="IPR006710">
    <property type="entry name" value="Glyco_hydro_43"/>
</dbReference>
<dbReference type="EMBL" id="MWPS01000005">
    <property type="protein sequence ID" value="OPG17182.1"/>
    <property type="molecule type" value="Genomic_DNA"/>
</dbReference>
<evidence type="ECO:0000256" key="4">
    <source>
        <dbReference type="ARBA" id="ARBA00023295"/>
    </source>
</evidence>
<dbReference type="CDD" id="cd18820">
    <property type="entry name" value="GH43_LbAraf43-like"/>
    <property type="match status" value="1"/>
</dbReference>
<dbReference type="SUPFAM" id="SSF49785">
    <property type="entry name" value="Galactose-binding domain-like"/>
    <property type="match status" value="1"/>
</dbReference>
<dbReference type="PANTHER" id="PTHR43817">
    <property type="entry name" value="GLYCOSYL HYDROLASE"/>
    <property type="match status" value="1"/>
</dbReference>
<organism evidence="7 8">
    <name type="scientific">Ferroacidibacillus organovorans</name>
    <dbReference type="NCBI Taxonomy" id="1765683"/>
    <lineage>
        <taxon>Bacteria</taxon>
        <taxon>Bacillati</taxon>
        <taxon>Bacillota</taxon>
        <taxon>Bacilli</taxon>
        <taxon>Bacillales</taxon>
        <taxon>Alicyclobacillaceae</taxon>
        <taxon>Ferroacidibacillus</taxon>
    </lineage>
</organism>
<evidence type="ECO:0000256" key="5">
    <source>
        <dbReference type="PIRSR" id="PIRSR606710-2"/>
    </source>
</evidence>
<dbReference type="GO" id="GO:0005975">
    <property type="term" value="P:carbohydrate metabolic process"/>
    <property type="evidence" value="ECO:0007669"/>
    <property type="project" value="InterPro"/>
</dbReference>
<keyword evidence="3 6" id="KW-0378">Hydrolase</keyword>
<dbReference type="InterPro" id="IPR008979">
    <property type="entry name" value="Galactose-bd-like_sf"/>
</dbReference>
<keyword evidence="2" id="KW-0732">Signal</keyword>
<evidence type="ECO:0008006" key="9">
    <source>
        <dbReference type="Google" id="ProtNLM"/>
    </source>
</evidence>
<dbReference type="SUPFAM" id="SSF75005">
    <property type="entry name" value="Arabinanase/levansucrase/invertase"/>
    <property type="match status" value="1"/>
</dbReference>
<accession>A0A1V4EWF2</accession>
<keyword evidence="8" id="KW-1185">Reference proteome</keyword>
<dbReference type="Proteomes" id="UP000190229">
    <property type="component" value="Unassembled WGS sequence"/>
</dbReference>
<evidence type="ECO:0000256" key="2">
    <source>
        <dbReference type="ARBA" id="ARBA00022729"/>
    </source>
</evidence>